<dbReference type="PROSITE" id="PS50010">
    <property type="entry name" value="DH_2"/>
    <property type="match status" value="1"/>
</dbReference>
<dbReference type="CDD" id="cd05992">
    <property type="entry name" value="PB1"/>
    <property type="match status" value="1"/>
</dbReference>
<sequence length="935" mass="105727">MDGTVANGGPVAEDNIINRRGGESIYQSCVNLKKRLAEVPGFERHVAEMDTEDRLKGMCDPVESLWKCFRGGYPLMTIFNASNPEGRLEIDPEKVTEAKRPKAATFKFLQACLQDMAFPQQDCFLITDLYGGNTTGFIKVIKMVNRVLDILEERDQLTPSAANGSECEKGAVVKLTRKQHILKELLETERDYVHHLQNLQALKKELEETGALTGDSSHHIFLNLNSLLDFAQRFLIGMEQHYALPEERQNWGNLFICHEEALRQYEPFIANQLRCDEMCLREWDKIKSAPRSLDLQQMVAQPVTLNGFFVKPFQRLTKYPLMLSELRKQTDDEELQADISKSIDIIQSVLDSANDAIDKEHLAFAVVDLSHRVDDWKALKVEGFGELIRFGTFTVLKGDSTKDTEREYHIYLFERILLCCKDVNLNKQKSKFIGGKDKPATTAKGKPRLQLKGRIYMANVTDIVFLHRPGSYRIQIFWKGDPGVVDNFIIRYQNEDTMRKWYKDIDMQRAIQAEQRNARHIGTSDSDFIYMRGISNIPNPYIQQEYDPEEELSRENALFSEFAVSRNASSTSLRTRSATGGSGGSGTTSGGRPPRFPMPEPPLSLHTQFSNGSLSPSDRGGNSYFSPVTEPPSARSSSQSTFTYPRQSTPTTTWNEDSNRYTAPALSRGQSRDGPSLNAYFSNGNGHVQRPSLSGQSQTQNPMAQRMRSASSPDIHHHPHHLSDSRRFPNGHPVQMVDNVPVPPIPAHVANMRSPVNRSQNNSPTNNTLPIRSATQNSQHQHQHVQRHPHVNHFHEYQSSDRSPTSAPGQSATDSAHLPPLSQDTEQHQQEPLMPTQLKAKVNFDDNYVTLVIASNILFRSLTDRVDAKLARFTNRSIGGKSVRLRYRDEDGDFVTIDSDEAVQLAFMEWRDQHQDMLAQGQVGEIQLFCQAVEN</sequence>
<dbReference type="InterPro" id="IPR000270">
    <property type="entry name" value="PB1_dom"/>
</dbReference>
<keyword evidence="5" id="KW-1185">Reference proteome</keyword>
<dbReference type="SUPFAM" id="SSF50729">
    <property type="entry name" value="PH domain-like"/>
    <property type="match status" value="1"/>
</dbReference>
<dbReference type="Gene3D" id="1.20.900.10">
    <property type="entry name" value="Dbl homology (DH) domain"/>
    <property type="match status" value="1"/>
</dbReference>
<accession>A0A232LTE1</accession>
<dbReference type="Pfam" id="PF00564">
    <property type="entry name" value="PB1"/>
    <property type="match status" value="1"/>
</dbReference>
<dbReference type="EMBL" id="NPHW01004962">
    <property type="protein sequence ID" value="OXV07288.1"/>
    <property type="molecule type" value="Genomic_DNA"/>
</dbReference>
<dbReference type="SUPFAM" id="SSF54277">
    <property type="entry name" value="CAD &amp; PB1 domains"/>
    <property type="match status" value="1"/>
</dbReference>
<dbReference type="InterPro" id="IPR035899">
    <property type="entry name" value="DBL_dom_sf"/>
</dbReference>
<dbReference type="GO" id="GO:0000935">
    <property type="term" value="C:division septum"/>
    <property type="evidence" value="ECO:0007669"/>
    <property type="project" value="TreeGrafter"/>
</dbReference>
<feature type="compositionally biased region" description="Low complexity" evidence="1">
    <location>
        <begin position="569"/>
        <end position="579"/>
    </location>
</feature>
<dbReference type="PANTHER" id="PTHR47339:SF1">
    <property type="entry name" value="CELL DIVISION CONTROL PROTEIN 24"/>
    <property type="match status" value="1"/>
</dbReference>
<feature type="compositionally biased region" description="Polar residues" evidence="1">
    <location>
        <begin position="679"/>
        <end position="712"/>
    </location>
</feature>
<evidence type="ECO:0000259" key="2">
    <source>
        <dbReference type="PROSITE" id="PS50010"/>
    </source>
</evidence>
<dbReference type="InterPro" id="IPR001849">
    <property type="entry name" value="PH_domain"/>
</dbReference>
<feature type="compositionally biased region" description="Polar residues" evidence="1">
    <location>
        <begin position="605"/>
        <end position="616"/>
    </location>
</feature>
<evidence type="ECO:0000313" key="5">
    <source>
        <dbReference type="Proteomes" id="UP000243515"/>
    </source>
</evidence>
<evidence type="ECO:0000256" key="1">
    <source>
        <dbReference type="SAM" id="MobiDB-lite"/>
    </source>
</evidence>
<dbReference type="Pfam" id="PF06395">
    <property type="entry name" value="CDC24"/>
    <property type="match status" value="1"/>
</dbReference>
<feature type="compositionally biased region" description="Gly residues" evidence="1">
    <location>
        <begin position="580"/>
        <end position="589"/>
    </location>
</feature>
<dbReference type="InterPro" id="IPR053026">
    <property type="entry name" value="CDC42_GEF"/>
</dbReference>
<evidence type="ECO:0000259" key="3">
    <source>
        <dbReference type="PROSITE" id="PS51745"/>
    </source>
</evidence>
<feature type="region of interest" description="Disordered" evidence="1">
    <location>
        <begin position="569"/>
        <end position="831"/>
    </location>
</feature>
<dbReference type="GO" id="GO:0005737">
    <property type="term" value="C:cytoplasm"/>
    <property type="evidence" value="ECO:0007669"/>
    <property type="project" value="TreeGrafter"/>
</dbReference>
<feature type="compositionally biased region" description="Polar residues" evidence="1">
    <location>
        <begin position="800"/>
        <end position="814"/>
    </location>
</feature>
<name>A0A232LTE1_9EURO</name>
<dbReference type="FunFam" id="2.30.29.30:FF:000364">
    <property type="entry name" value="Rho guanyl nucleotide exchange factor"/>
    <property type="match status" value="1"/>
</dbReference>
<dbReference type="Pfam" id="PF00621">
    <property type="entry name" value="RhoGEF"/>
    <property type="match status" value="1"/>
</dbReference>
<evidence type="ECO:0008006" key="6">
    <source>
        <dbReference type="Google" id="ProtNLM"/>
    </source>
</evidence>
<dbReference type="CDD" id="cd00160">
    <property type="entry name" value="RhoGEF"/>
    <property type="match status" value="1"/>
</dbReference>
<feature type="compositionally biased region" description="Polar residues" evidence="1">
    <location>
        <begin position="754"/>
        <end position="775"/>
    </location>
</feature>
<evidence type="ECO:0000313" key="4">
    <source>
        <dbReference type="EMBL" id="OXV07288.1"/>
    </source>
</evidence>
<dbReference type="FunFam" id="3.10.20.90:FF:000176">
    <property type="entry name" value="Rho guanyl nucleotide exchange factor"/>
    <property type="match status" value="1"/>
</dbReference>
<dbReference type="PANTHER" id="PTHR47339">
    <property type="entry name" value="CELL DIVISION CONTROL PROTEIN 24"/>
    <property type="match status" value="1"/>
</dbReference>
<feature type="compositionally biased region" description="Polar residues" evidence="1">
    <location>
        <begin position="634"/>
        <end position="656"/>
    </location>
</feature>
<gene>
    <name evidence="4" type="ORF">Egran_04948</name>
</gene>
<dbReference type="GO" id="GO:0030010">
    <property type="term" value="P:establishment of cell polarity"/>
    <property type="evidence" value="ECO:0007669"/>
    <property type="project" value="TreeGrafter"/>
</dbReference>
<protein>
    <recommendedName>
        <fullName evidence="6">DH domain-containing protein</fullName>
    </recommendedName>
</protein>
<dbReference type="GO" id="GO:0005634">
    <property type="term" value="C:nucleus"/>
    <property type="evidence" value="ECO:0007669"/>
    <property type="project" value="TreeGrafter"/>
</dbReference>
<dbReference type="AlphaFoldDB" id="A0A232LTE1"/>
<dbReference type="GO" id="GO:0031106">
    <property type="term" value="P:septin ring organization"/>
    <property type="evidence" value="ECO:0007669"/>
    <property type="project" value="TreeGrafter"/>
</dbReference>
<proteinExistence type="predicted"/>
<dbReference type="InterPro" id="IPR033511">
    <property type="entry name" value="Cdc24/Scd1_PH_dom"/>
</dbReference>
<dbReference type="FunFam" id="1.20.900.10:FF:000041">
    <property type="entry name" value="Rho guanyl nucleotide exchange factor"/>
    <property type="match status" value="1"/>
</dbReference>
<dbReference type="CDD" id="cd13246">
    <property type="entry name" value="PH_Scd1"/>
    <property type="match status" value="1"/>
</dbReference>
<feature type="domain" description="PB1" evidence="3">
    <location>
        <begin position="837"/>
        <end position="933"/>
    </location>
</feature>
<feature type="compositionally biased region" description="Basic residues" evidence="1">
    <location>
        <begin position="781"/>
        <end position="792"/>
    </location>
</feature>
<dbReference type="GO" id="GO:0043332">
    <property type="term" value="C:mating projection tip"/>
    <property type="evidence" value="ECO:0007669"/>
    <property type="project" value="TreeGrafter"/>
</dbReference>
<dbReference type="InterPro" id="IPR010481">
    <property type="entry name" value="Cdc24/Scd1_N"/>
</dbReference>
<dbReference type="SMART" id="SM00325">
    <property type="entry name" value="RhoGEF"/>
    <property type="match status" value="1"/>
</dbReference>
<dbReference type="InterPro" id="IPR000219">
    <property type="entry name" value="DH_dom"/>
</dbReference>
<dbReference type="Gene3D" id="2.30.29.30">
    <property type="entry name" value="Pleckstrin-homology domain (PH domain)/Phosphotyrosine-binding domain (PTB)"/>
    <property type="match status" value="1"/>
</dbReference>
<dbReference type="InterPro" id="IPR011993">
    <property type="entry name" value="PH-like_dom_sf"/>
</dbReference>
<organism evidence="4 5">
    <name type="scientific">Elaphomyces granulatus</name>
    <dbReference type="NCBI Taxonomy" id="519963"/>
    <lineage>
        <taxon>Eukaryota</taxon>
        <taxon>Fungi</taxon>
        <taxon>Dikarya</taxon>
        <taxon>Ascomycota</taxon>
        <taxon>Pezizomycotina</taxon>
        <taxon>Eurotiomycetes</taxon>
        <taxon>Eurotiomycetidae</taxon>
        <taxon>Eurotiales</taxon>
        <taxon>Elaphomycetaceae</taxon>
        <taxon>Elaphomyces</taxon>
    </lineage>
</organism>
<dbReference type="PROSITE" id="PS51745">
    <property type="entry name" value="PB1"/>
    <property type="match status" value="1"/>
</dbReference>
<comment type="caution">
    <text evidence="4">The sequence shown here is derived from an EMBL/GenBank/DDBJ whole genome shotgun (WGS) entry which is preliminary data.</text>
</comment>
<dbReference type="SMART" id="SM00233">
    <property type="entry name" value="PH"/>
    <property type="match status" value="1"/>
</dbReference>
<dbReference type="OrthoDB" id="1594986at2759"/>
<dbReference type="Gene3D" id="3.10.20.90">
    <property type="entry name" value="Phosphatidylinositol 3-kinase Catalytic Subunit, Chain A, domain 1"/>
    <property type="match status" value="1"/>
</dbReference>
<dbReference type="Pfam" id="PF15411">
    <property type="entry name" value="PH_10"/>
    <property type="match status" value="1"/>
</dbReference>
<dbReference type="InterPro" id="IPR053793">
    <property type="entry name" value="PB1-like"/>
</dbReference>
<reference evidence="4 5" key="1">
    <citation type="journal article" date="2015" name="Environ. Microbiol.">
        <title>Metagenome sequence of Elaphomyces granulatus from sporocarp tissue reveals Ascomycota ectomycorrhizal fingerprints of genome expansion and a Proteobacteria-rich microbiome.</title>
        <authorList>
            <person name="Quandt C.A."/>
            <person name="Kohler A."/>
            <person name="Hesse C.N."/>
            <person name="Sharpton T.J."/>
            <person name="Martin F."/>
            <person name="Spatafora J.W."/>
        </authorList>
    </citation>
    <scope>NUCLEOTIDE SEQUENCE [LARGE SCALE GENOMIC DNA]</scope>
    <source>
        <strain evidence="4 5">OSC145934</strain>
    </source>
</reference>
<dbReference type="Proteomes" id="UP000243515">
    <property type="component" value="Unassembled WGS sequence"/>
</dbReference>
<feature type="domain" description="DH" evidence="2">
    <location>
        <begin position="177"/>
        <end position="356"/>
    </location>
</feature>
<dbReference type="GO" id="GO:0005085">
    <property type="term" value="F:guanyl-nucleotide exchange factor activity"/>
    <property type="evidence" value="ECO:0007669"/>
    <property type="project" value="InterPro"/>
</dbReference>
<dbReference type="SUPFAM" id="SSF48065">
    <property type="entry name" value="DBL homology domain (DH-domain)"/>
    <property type="match status" value="1"/>
</dbReference>